<sequence>MRDKLIAATLLVIMVLNFFDVLTDIRLGVPQWHIFSEGLIVVISAACAIYLIRDIRARTANINALKQELVHSKKELKNISQAMMDARHEYSGVIQTQFSQWTLTRSEQEVAMLLLKGLSFKEISALRSTKEKTVRQQASDIYSKADVEGRHEFAAWFLEDFMQQGQYQPTSSSLN</sequence>
<dbReference type="SUPFAM" id="SSF46894">
    <property type="entry name" value="C-terminal effector domain of the bipartite response regulators"/>
    <property type="match status" value="1"/>
</dbReference>
<dbReference type="InterPro" id="IPR000792">
    <property type="entry name" value="Tscrpt_reg_LuxR_C"/>
</dbReference>
<dbReference type="InterPro" id="IPR016032">
    <property type="entry name" value="Sig_transdc_resp-reg_C-effctor"/>
</dbReference>
<keyword evidence="1" id="KW-0472">Membrane</keyword>
<evidence type="ECO:0000313" key="3">
    <source>
        <dbReference type="EMBL" id="TVU80145.1"/>
    </source>
</evidence>
<name>A0ABY3F807_9GAMM</name>
<keyword evidence="1" id="KW-1133">Transmembrane helix</keyword>
<dbReference type="RefSeq" id="WP_145242241.1">
    <property type="nucleotide sequence ID" value="NZ_VNFF01000029.1"/>
</dbReference>
<reference evidence="3 4" key="1">
    <citation type="submission" date="2019-07" db="EMBL/GenBank/DDBJ databases">
        <title>Diversity of Bacteria from Kongsfjorden, Arctic.</title>
        <authorList>
            <person name="Yu Y."/>
        </authorList>
    </citation>
    <scope>NUCLEOTIDE SEQUENCE [LARGE SCALE GENOMIC DNA]</scope>
    <source>
        <strain evidence="3 4">SM1927</strain>
    </source>
</reference>
<accession>A0ABY3F807</accession>
<comment type="caution">
    <text evidence="3">The sequence shown here is derived from an EMBL/GenBank/DDBJ whole genome shotgun (WGS) entry which is preliminary data.</text>
</comment>
<keyword evidence="4" id="KW-1185">Reference proteome</keyword>
<gene>
    <name evidence="3" type="ORF">FQP85_20905</name>
</gene>
<feature type="transmembrane region" description="Helical" evidence="1">
    <location>
        <begin position="33"/>
        <end position="52"/>
    </location>
</feature>
<protein>
    <submittedName>
        <fullName evidence="3">Helix-turn-helix domain-containing protein</fullName>
    </submittedName>
</protein>
<evidence type="ECO:0000259" key="2">
    <source>
        <dbReference type="SMART" id="SM00421"/>
    </source>
</evidence>
<organism evidence="3 4">
    <name type="scientific">Pseudoalteromonas neustonica</name>
    <dbReference type="NCBI Taxonomy" id="1840331"/>
    <lineage>
        <taxon>Bacteria</taxon>
        <taxon>Pseudomonadati</taxon>
        <taxon>Pseudomonadota</taxon>
        <taxon>Gammaproteobacteria</taxon>
        <taxon>Alteromonadales</taxon>
        <taxon>Pseudoalteromonadaceae</taxon>
        <taxon>Pseudoalteromonas</taxon>
    </lineage>
</organism>
<dbReference type="EMBL" id="VNFF01000029">
    <property type="protein sequence ID" value="TVU80145.1"/>
    <property type="molecule type" value="Genomic_DNA"/>
</dbReference>
<evidence type="ECO:0000256" key="1">
    <source>
        <dbReference type="SAM" id="Phobius"/>
    </source>
</evidence>
<dbReference type="Pfam" id="PF00196">
    <property type="entry name" value="GerE"/>
    <property type="match status" value="1"/>
</dbReference>
<keyword evidence="1" id="KW-0812">Transmembrane</keyword>
<evidence type="ECO:0000313" key="4">
    <source>
        <dbReference type="Proteomes" id="UP000317938"/>
    </source>
</evidence>
<proteinExistence type="predicted"/>
<dbReference type="Proteomes" id="UP000317938">
    <property type="component" value="Unassembled WGS sequence"/>
</dbReference>
<dbReference type="PRINTS" id="PR00038">
    <property type="entry name" value="HTHLUXR"/>
</dbReference>
<feature type="domain" description="HTH luxR-type" evidence="2">
    <location>
        <begin position="100"/>
        <end position="157"/>
    </location>
</feature>
<dbReference type="SMART" id="SM00421">
    <property type="entry name" value="HTH_LUXR"/>
    <property type="match status" value="1"/>
</dbReference>
<dbReference type="Gene3D" id="1.10.10.10">
    <property type="entry name" value="Winged helix-like DNA-binding domain superfamily/Winged helix DNA-binding domain"/>
    <property type="match status" value="1"/>
</dbReference>
<dbReference type="InterPro" id="IPR036388">
    <property type="entry name" value="WH-like_DNA-bd_sf"/>
</dbReference>